<dbReference type="Proteomes" id="UP000509478">
    <property type="component" value="Chromosome"/>
</dbReference>
<dbReference type="AlphaFoldDB" id="A0A7D5RFQ9"/>
<dbReference type="PANTHER" id="PTHR43045:SF1">
    <property type="entry name" value="SHIKIMATE TRANSPORTER"/>
    <property type="match status" value="1"/>
</dbReference>
<dbReference type="InterPro" id="IPR020846">
    <property type="entry name" value="MFS_dom"/>
</dbReference>
<dbReference type="KEGG" id="nue:C5F50_01650"/>
<sequence>MTSLTREQKSIIFGSWLGWSLDGYDLVLMLLVIPLISILFFPAEDPTFSLLATFAAYIITLIMRPFGGAFFGNFGDKHGRKKAMIITIMGFSGATFATGLLPTWQMIGFMAPILLIGLRLTQGFFAGGEWGSGAVITMETVPKEKRGILSGFLQSGFNFGFVIASVVFFGAVSLFPEEQFVEIGWRIMFFTGIIPGLVALFVRFRMNESQVWLAKQKQKKTERSPLKKLLSSKDGRKRFIFSLILMTGLMYAYYTSIGFYPTFLQNYVEIEKTEVSLLMIVGTTTSLFGQIFTGYLSQRIGRRKAIGYFAMAAIALAIPTFYGLYYAESTFERIAYTVVLIAVATTGFGPIPAFLSERFPTEVRNSASGFIYNGGLIFGSWAPLIVVTMISKGAELIPVLLGINVIIGSVIILIGAKINPETRDVDISK</sequence>
<proteinExistence type="predicted"/>
<evidence type="ECO:0000256" key="2">
    <source>
        <dbReference type="ARBA" id="ARBA00022448"/>
    </source>
</evidence>
<evidence type="ECO:0000256" key="1">
    <source>
        <dbReference type="ARBA" id="ARBA00004651"/>
    </source>
</evidence>
<dbReference type="PANTHER" id="PTHR43045">
    <property type="entry name" value="SHIKIMATE TRANSPORTER"/>
    <property type="match status" value="1"/>
</dbReference>
<keyword evidence="4" id="KW-0812">Transmembrane</keyword>
<evidence type="ECO:0000313" key="7">
    <source>
        <dbReference type="Proteomes" id="UP000509478"/>
    </source>
</evidence>
<feature type="transmembrane region" description="Helical" evidence="4">
    <location>
        <begin position="396"/>
        <end position="416"/>
    </location>
</feature>
<feature type="transmembrane region" description="Helical" evidence="4">
    <location>
        <begin position="21"/>
        <end position="41"/>
    </location>
</feature>
<dbReference type="OrthoDB" id="117970at2157"/>
<keyword evidence="4" id="KW-1133">Transmembrane helix</keyword>
<feature type="transmembrane region" description="Helical" evidence="4">
    <location>
        <begin position="239"/>
        <end position="263"/>
    </location>
</feature>
<keyword evidence="4" id="KW-0472">Membrane</keyword>
<evidence type="ECO:0000259" key="5">
    <source>
        <dbReference type="PROSITE" id="PS50850"/>
    </source>
</evidence>
<dbReference type="Gene3D" id="1.20.1250.20">
    <property type="entry name" value="MFS general substrate transporter like domains"/>
    <property type="match status" value="2"/>
</dbReference>
<accession>A0A7D5RFQ9</accession>
<dbReference type="GeneID" id="56066726"/>
<dbReference type="SUPFAM" id="SSF103473">
    <property type="entry name" value="MFS general substrate transporter"/>
    <property type="match status" value="1"/>
</dbReference>
<feature type="transmembrane region" description="Helical" evidence="4">
    <location>
        <begin position="183"/>
        <end position="202"/>
    </location>
</feature>
<keyword evidence="3" id="KW-1003">Cell membrane</keyword>
<dbReference type="InterPro" id="IPR036259">
    <property type="entry name" value="MFS_trans_sf"/>
</dbReference>
<gene>
    <name evidence="6" type="ORF">C5F50_01650</name>
</gene>
<feature type="transmembrane region" description="Helical" evidence="4">
    <location>
        <begin position="333"/>
        <end position="355"/>
    </location>
</feature>
<dbReference type="GO" id="GO:0022857">
    <property type="term" value="F:transmembrane transporter activity"/>
    <property type="evidence" value="ECO:0007669"/>
    <property type="project" value="InterPro"/>
</dbReference>
<name>A0A7D5RFQ9_9ARCH</name>
<keyword evidence="2" id="KW-0813">Transport</keyword>
<feature type="transmembrane region" description="Helical" evidence="4">
    <location>
        <begin position="107"/>
        <end position="127"/>
    </location>
</feature>
<feature type="transmembrane region" description="Helical" evidence="4">
    <location>
        <begin position="148"/>
        <end position="171"/>
    </location>
</feature>
<reference evidence="6 7" key="1">
    <citation type="submission" date="2018-02" db="EMBL/GenBank/DDBJ databases">
        <title>Complete genome of Nitrosopumilus ureaphilus PS0.</title>
        <authorList>
            <person name="Qin W."/>
            <person name="Zheng Y."/>
            <person name="Stahl D.A."/>
        </authorList>
    </citation>
    <scope>NUCLEOTIDE SEQUENCE [LARGE SCALE GENOMIC DNA]</scope>
    <source>
        <strain evidence="6 7">PS0</strain>
    </source>
</reference>
<comment type="subcellular location">
    <subcellularLocation>
        <location evidence="1">Cell membrane</location>
        <topology evidence="1">Multi-pass membrane protein</topology>
    </subcellularLocation>
</comment>
<dbReference type="GO" id="GO:0005886">
    <property type="term" value="C:plasma membrane"/>
    <property type="evidence" value="ECO:0007669"/>
    <property type="project" value="UniProtKB-SubCell"/>
</dbReference>
<dbReference type="Pfam" id="PF07690">
    <property type="entry name" value="MFS_1"/>
    <property type="match status" value="1"/>
</dbReference>
<evidence type="ECO:0000313" key="6">
    <source>
        <dbReference type="EMBL" id="QLH05925.1"/>
    </source>
</evidence>
<feature type="domain" description="Major facilitator superfamily (MFS) profile" evidence="5">
    <location>
        <begin position="11"/>
        <end position="423"/>
    </location>
</feature>
<evidence type="ECO:0000256" key="3">
    <source>
        <dbReference type="ARBA" id="ARBA00022475"/>
    </source>
</evidence>
<feature type="transmembrane region" description="Helical" evidence="4">
    <location>
        <begin position="83"/>
        <end position="101"/>
    </location>
</feature>
<dbReference type="EMBL" id="CP026995">
    <property type="protein sequence ID" value="QLH05925.1"/>
    <property type="molecule type" value="Genomic_DNA"/>
</dbReference>
<keyword evidence="7" id="KW-1185">Reference proteome</keyword>
<feature type="transmembrane region" description="Helical" evidence="4">
    <location>
        <begin position="308"/>
        <end position="327"/>
    </location>
</feature>
<feature type="transmembrane region" description="Helical" evidence="4">
    <location>
        <begin position="275"/>
        <end position="296"/>
    </location>
</feature>
<protein>
    <submittedName>
        <fullName evidence="6">MFS transporter</fullName>
    </submittedName>
</protein>
<dbReference type="RefSeq" id="WP_179371988.1">
    <property type="nucleotide sequence ID" value="NZ_CP026995.1"/>
</dbReference>
<organism evidence="6 7">
    <name type="scientific">Nitrosopumilus ureiphilus</name>
    <dbReference type="NCBI Taxonomy" id="1470067"/>
    <lineage>
        <taxon>Archaea</taxon>
        <taxon>Nitrososphaerota</taxon>
        <taxon>Nitrososphaeria</taxon>
        <taxon>Nitrosopumilales</taxon>
        <taxon>Nitrosopumilaceae</taxon>
        <taxon>Nitrosopumilus</taxon>
    </lineage>
</organism>
<evidence type="ECO:0000256" key="4">
    <source>
        <dbReference type="SAM" id="Phobius"/>
    </source>
</evidence>
<dbReference type="InterPro" id="IPR011701">
    <property type="entry name" value="MFS"/>
</dbReference>
<feature type="transmembrane region" description="Helical" evidence="4">
    <location>
        <begin position="47"/>
        <end position="71"/>
    </location>
</feature>
<feature type="transmembrane region" description="Helical" evidence="4">
    <location>
        <begin position="367"/>
        <end position="390"/>
    </location>
</feature>
<dbReference type="PROSITE" id="PS50850">
    <property type="entry name" value="MFS"/>
    <property type="match status" value="1"/>
</dbReference>